<dbReference type="Pfam" id="PF23162">
    <property type="entry name" value="AEP_C962R"/>
    <property type="match status" value="1"/>
</dbReference>
<feature type="domain" description="C962R-like N-terminal AEP" evidence="1">
    <location>
        <begin position="31"/>
        <end position="201"/>
    </location>
</feature>
<name>A0A6C0IXH5_9ZZZZ</name>
<organism evidence="2">
    <name type="scientific">viral metagenome</name>
    <dbReference type="NCBI Taxonomy" id="1070528"/>
    <lineage>
        <taxon>unclassified sequences</taxon>
        <taxon>metagenomes</taxon>
        <taxon>organismal metagenomes</taxon>
    </lineage>
</organism>
<protein>
    <recommendedName>
        <fullName evidence="1">C962R-like N-terminal AEP domain-containing protein</fullName>
    </recommendedName>
</protein>
<evidence type="ECO:0000259" key="1">
    <source>
        <dbReference type="Pfam" id="PF23162"/>
    </source>
</evidence>
<dbReference type="InterPro" id="IPR056443">
    <property type="entry name" value="AEP_C962R"/>
</dbReference>
<proteinExistence type="predicted"/>
<reference evidence="2" key="1">
    <citation type="journal article" date="2020" name="Nature">
        <title>Giant virus diversity and host interactions through global metagenomics.</title>
        <authorList>
            <person name="Schulz F."/>
            <person name="Roux S."/>
            <person name="Paez-Espino D."/>
            <person name="Jungbluth S."/>
            <person name="Walsh D.A."/>
            <person name="Denef V.J."/>
            <person name="McMahon K.D."/>
            <person name="Konstantinidis K.T."/>
            <person name="Eloe-Fadrosh E.A."/>
            <person name="Kyrpides N.C."/>
            <person name="Woyke T."/>
        </authorList>
    </citation>
    <scope>NUCLEOTIDE SEQUENCE</scope>
    <source>
        <strain evidence="2">GVMAG-M-3300025626-8</strain>
    </source>
</reference>
<dbReference type="EMBL" id="MN740286">
    <property type="protein sequence ID" value="QHT98044.1"/>
    <property type="molecule type" value="Genomic_DNA"/>
</dbReference>
<dbReference type="AlphaFoldDB" id="A0A6C0IXH5"/>
<sequence length="454" mass="52306">MNAMSSFRCKVSTSKWKFTQKDKDENVKLRTHNLMDGGELSVPDNEYERFLRVCAESICDGEKLFIVEQRSHPLYKIFFDFDVFMYDVIDRNELYTNICKLVVSTLNELFDDTVDSFELICSVTDVKQARKNQKKCYKYGIHLICPTLIVNKEKMLRVREAVVQKIQNNLEKHGPTHWDDDIDKVVYESNGFRMNYSRKGSKCKCSQKQRDLCDKCGGSGKIDEGRPYVPLLTIMNDYSHTTHENNMDFDTVYEILNKTSIRVSSQSDTVEFNKSPPSWFEDSSLFDVPDGLITQAPKRKLSEGLDSVESKLQNKKDLSLSELDTLNTWFRTVCNKKKLPKQYKGVTLSSAFTFTNNNVRSNIIARVDSQFCINIGREHATNTVYLLVNTLTKKAVMKCYCRCDTTEGRRTIVKGKRQMCKDFSSHDIDTSDLQLQIGCGVVSRQINPRILAMF</sequence>
<accession>A0A6C0IXH5</accession>
<evidence type="ECO:0000313" key="2">
    <source>
        <dbReference type="EMBL" id="QHT98044.1"/>
    </source>
</evidence>